<dbReference type="EMBL" id="SNRW01035054">
    <property type="protein sequence ID" value="KAA6355166.1"/>
    <property type="molecule type" value="Genomic_DNA"/>
</dbReference>
<comment type="caution">
    <text evidence="1">The sequence shown here is derived from an EMBL/GenBank/DDBJ whole genome shotgun (WGS) entry which is preliminary data.</text>
</comment>
<evidence type="ECO:0000313" key="1">
    <source>
        <dbReference type="EMBL" id="KAA6355166.1"/>
    </source>
</evidence>
<gene>
    <name evidence="1" type="ORF">EZS28_049307</name>
</gene>
<dbReference type="AlphaFoldDB" id="A0A5J4T9S4"/>
<sequence length="108" mass="11648">MFGQTQNNFEKQFSGAICLLSGKGNWHIVLILTCPSTSIQQSIGTALVHSIGLLDYLVTYITALSDIVNVAPVNYGLASSLNIENSVQVDDDEVLGLECVTYIDIQAL</sequence>
<evidence type="ECO:0000313" key="2">
    <source>
        <dbReference type="Proteomes" id="UP000324800"/>
    </source>
</evidence>
<accession>A0A5J4T9S4</accession>
<reference evidence="1 2" key="1">
    <citation type="submission" date="2019-03" db="EMBL/GenBank/DDBJ databases">
        <title>Single cell metagenomics reveals metabolic interactions within the superorganism composed of flagellate Streblomastix strix and complex community of Bacteroidetes bacteria on its surface.</title>
        <authorList>
            <person name="Treitli S.C."/>
            <person name="Kolisko M."/>
            <person name="Husnik F."/>
            <person name="Keeling P."/>
            <person name="Hampl V."/>
        </authorList>
    </citation>
    <scope>NUCLEOTIDE SEQUENCE [LARGE SCALE GENOMIC DNA]</scope>
    <source>
        <strain evidence="1">ST1C</strain>
    </source>
</reference>
<organism evidence="1 2">
    <name type="scientific">Streblomastix strix</name>
    <dbReference type="NCBI Taxonomy" id="222440"/>
    <lineage>
        <taxon>Eukaryota</taxon>
        <taxon>Metamonada</taxon>
        <taxon>Preaxostyla</taxon>
        <taxon>Oxymonadida</taxon>
        <taxon>Streblomastigidae</taxon>
        <taxon>Streblomastix</taxon>
    </lineage>
</organism>
<dbReference type="Proteomes" id="UP000324800">
    <property type="component" value="Unassembled WGS sequence"/>
</dbReference>
<name>A0A5J4T9S4_9EUKA</name>
<proteinExistence type="predicted"/>
<feature type="non-terminal residue" evidence="1">
    <location>
        <position position="108"/>
    </location>
</feature>
<protein>
    <submittedName>
        <fullName evidence="1">Uncharacterized protein</fullName>
    </submittedName>
</protein>